<accession>A0A399ETI8</accession>
<comment type="subunit">
    <text evidence="7">The complex is composed of two ATP-binding proteins (PotA), two transmembrane proteins (PotB and PotC) and a solute-binding protein (PotD).</text>
</comment>
<keyword evidence="6 7" id="KW-0472">Membrane</keyword>
<dbReference type="CDD" id="cd03300">
    <property type="entry name" value="ABC_PotA_N"/>
    <property type="match status" value="1"/>
</dbReference>
<comment type="catalytic activity">
    <reaction evidence="7">
        <text>ATP + H2O + polyamine-[polyamine-binding protein]Side 1 = ADP + phosphate + polyamineSide 2 + [polyamine-binding protein]Side 1.</text>
        <dbReference type="EC" id="7.6.2.11"/>
    </reaction>
</comment>
<organism evidence="10 11">
    <name type="scientific">Calidithermus terrae</name>
    <dbReference type="NCBI Taxonomy" id="1408545"/>
    <lineage>
        <taxon>Bacteria</taxon>
        <taxon>Thermotogati</taxon>
        <taxon>Deinococcota</taxon>
        <taxon>Deinococci</taxon>
        <taxon>Thermales</taxon>
        <taxon>Thermaceae</taxon>
        <taxon>Calidithermus</taxon>
    </lineage>
</organism>
<evidence type="ECO:0000256" key="3">
    <source>
        <dbReference type="ARBA" id="ARBA00022741"/>
    </source>
</evidence>
<dbReference type="GO" id="GO:0015594">
    <property type="term" value="F:ABC-type putrescine transporter activity"/>
    <property type="evidence" value="ECO:0007669"/>
    <property type="project" value="InterPro"/>
</dbReference>
<dbReference type="GO" id="GO:0005524">
    <property type="term" value="F:ATP binding"/>
    <property type="evidence" value="ECO:0007669"/>
    <property type="project" value="UniProtKB-KW"/>
</dbReference>
<dbReference type="SUPFAM" id="SSF52540">
    <property type="entry name" value="P-loop containing nucleoside triphosphate hydrolases"/>
    <property type="match status" value="1"/>
</dbReference>
<comment type="function">
    <text evidence="7">Part of the ABC transporter complex PotABCD involved in spermidine/putrescine import. Responsible for energy coupling to the transport system.</text>
</comment>
<feature type="compositionally biased region" description="Basic and acidic residues" evidence="8">
    <location>
        <begin position="1"/>
        <end position="14"/>
    </location>
</feature>
<keyword evidence="11" id="KW-1185">Reference proteome</keyword>
<evidence type="ECO:0000256" key="2">
    <source>
        <dbReference type="ARBA" id="ARBA00022475"/>
    </source>
</evidence>
<dbReference type="InterPro" id="IPR005893">
    <property type="entry name" value="PotA-like"/>
</dbReference>
<comment type="similarity">
    <text evidence="7">Belongs to the ABC transporter superfamily. Spermidine/putrescine importer (TC 3.A.1.11.1) family.</text>
</comment>
<feature type="domain" description="ABC transporter" evidence="9">
    <location>
        <begin position="63"/>
        <end position="293"/>
    </location>
</feature>
<dbReference type="InterPro" id="IPR013611">
    <property type="entry name" value="Transp-assoc_OB_typ2"/>
</dbReference>
<evidence type="ECO:0000256" key="7">
    <source>
        <dbReference type="RuleBase" id="RU364083"/>
    </source>
</evidence>
<dbReference type="NCBIfam" id="TIGR01187">
    <property type="entry name" value="potA"/>
    <property type="match status" value="1"/>
</dbReference>
<name>A0A399ETI8_9DEIN</name>
<evidence type="ECO:0000313" key="10">
    <source>
        <dbReference type="EMBL" id="RIH86399.1"/>
    </source>
</evidence>
<dbReference type="PROSITE" id="PS00211">
    <property type="entry name" value="ABC_TRANSPORTER_1"/>
    <property type="match status" value="1"/>
</dbReference>
<dbReference type="SMART" id="SM00382">
    <property type="entry name" value="AAA"/>
    <property type="match status" value="1"/>
</dbReference>
<dbReference type="InterPro" id="IPR027417">
    <property type="entry name" value="P-loop_NTPase"/>
</dbReference>
<evidence type="ECO:0000256" key="4">
    <source>
        <dbReference type="ARBA" id="ARBA00022840"/>
    </source>
</evidence>
<keyword evidence="10" id="KW-0378">Hydrolase</keyword>
<dbReference type="Proteomes" id="UP000265715">
    <property type="component" value="Unassembled WGS sequence"/>
</dbReference>
<dbReference type="PANTHER" id="PTHR42781:SF4">
    <property type="entry name" value="SPERMIDINE_PUTRESCINE IMPORT ATP-BINDING PROTEIN POTA"/>
    <property type="match status" value="1"/>
</dbReference>
<dbReference type="FunFam" id="3.40.50.300:FF:000133">
    <property type="entry name" value="Spermidine/putrescine import ATP-binding protein PotA"/>
    <property type="match status" value="1"/>
</dbReference>
<dbReference type="InterPro" id="IPR017871">
    <property type="entry name" value="ABC_transporter-like_CS"/>
</dbReference>
<dbReference type="InterPro" id="IPR003593">
    <property type="entry name" value="AAA+_ATPase"/>
</dbReference>
<proteinExistence type="inferred from homology"/>
<dbReference type="EMBL" id="QXDL01000046">
    <property type="protein sequence ID" value="RIH86399.1"/>
    <property type="molecule type" value="Genomic_DNA"/>
</dbReference>
<dbReference type="Pfam" id="PF00005">
    <property type="entry name" value="ABC_tran"/>
    <property type="match status" value="1"/>
</dbReference>
<evidence type="ECO:0000256" key="6">
    <source>
        <dbReference type="ARBA" id="ARBA00023136"/>
    </source>
</evidence>
<evidence type="ECO:0000256" key="1">
    <source>
        <dbReference type="ARBA" id="ARBA00022448"/>
    </source>
</evidence>
<sequence>MGKGFGEHDEEKIGFRSPGNYRAERGSGSASLPGGGWALRLGAVDPTLFRGRRERKLGENVAVRLERVRKRFGDVEVVRGIDLDIRDGEFFSLLGPSGCGKTTLLRMIAGFEEPSEGKVYIAGKDMTGVPPYRRPVNTVFQNYALFPHMSVEQNIAFGLRMKGMAREEIARRVAGALELVNMQGLEKRRPHQLSGGQRQRVALARALVNEPEVLLLDEPLSALDLKLRQELRVELMNLQERLGITFIFVTHDQEEALVMSDRIAVMNKGLVEQVGATEDVYELPRTPFVARFLGDSNLIPATALEPRRVRTPLGEFVLDEEDALTPGQEVLLSIRPEKIRLFRERPNLPNVFQARVDDIIYTGAENQYLLEAGGMRLTVDTLNQDILEPGHDEFTYDEAVWVAMTPEKLVVVSETGADGGAPA</sequence>
<dbReference type="Pfam" id="PF08402">
    <property type="entry name" value="TOBE_2"/>
    <property type="match status" value="1"/>
</dbReference>
<dbReference type="PROSITE" id="PS50893">
    <property type="entry name" value="ABC_TRANSPORTER_2"/>
    <property type="match status" value="1"/>
</dbReference>
<dbReference type="InterPro" id="IPR050093">
    <property type="entry name" value="ABC_SmlMolc_Importer"/>
</dbReference>
<gene>
    <name evidence="10" type="primary">potA_3</name>
    <name evidence="7" type="synonym">potA</name>
    <name evidence="10" type="ORF">Mterra_01436</name>
</gene>
<evidence type="ECO:0000256" key="8">
    <source>
        <dbReference type="SAM" id="MobiDB-lite"/>
    </source>
</evidence>
<dbReference type="GO" id="GO:0043190">
    <property type="term" value="C:ATP-binding cassette (ABC) transporter complex"/>
    <property type="evidence" value="ECO:0007669"/>
    <property type="project" value="InterPro"/>
</dbReference>
<dbReference type="InterPro" id="IPR003439">
    <property type="entry name" value="ABC_transporter-like_ATP-bd"/>
</dbReference>
<dbReference type="Gene3D" id="3.40.50.300">
    <property type="entry name" value="P-loop containing nucleotide triphosphate hydrolases"/>
    <property type="match status" value="1"/>
</dbReference>
<dbReference type="GO" id="GO:0016887">
    <property type="term" value="F:ATP hydrolysis activity"/>
    <property type="evidence" value="ECO:0007669"/>
    <property type="project" value="InterPro"/>
</dbReference>
<reference evidence="10 11" key="1">
    <citation type="submission" date="2018-08" db="EMBL/GenBank/DDBJ databases">
        <title>Meiothermus terrae DSM 26712 genome sequencing project.</title>
        <authorList>
            <person name="Da Costa M.S."/>
            <person name="Albuquerque L."/>
            <person name="Raposo P."/>
            <person name="Froufe H.J.C."/>
            <person name="Barroso C.S."/>
            <person name="Egas C."/>
        </authorList>
    </citation>
    <scope>NUCLEOTIDE SEQUENCE [LARGE SCALE GENOMIC DNA]</scope>
    <source>
        <strain evidence="10 11">DSM 26712</strain>
    </source>
</reference>
<evidence type="ECO:0000256" key="5">
    <source>
        <dbReference type="ARBA" id="ARBA00022967"/>
    </source>
</evidence>
<feature type="region of interest" description="Disordered" evidence="8">
    <location>
        <begin position="1"/>
        <end position="31"/>
    </location>
</feature>
<protein>
    <recommendedName>
        <fullName evidence="7">Spermidine/putrescine import ATP-binding protein PotA</fullName>
        <ecNumber evidence="7">7.6.2.11</ecNumber>
    </recommendedName>
</protein>
<dbReference type="InterPro" id="IPR008995">
    <property type="entry name" value="Mo/tungstate-bd_C_term_dom"/>
</dbReference>
<keyword evidence="1 7" id="KW-0813">Transport</keyword>
<keyword evidence="4 7" id="KW-0067">ATP-binding</keyword>
<dbReference type="EC" id="7.6.2.11" evidence="7"/>
<dbReference type="PANTHER" id="PTHR42781">
    <property type="entry name" value="SPERMIDINE/PUTRESCINE IMPORT ATP-BINDING PROTEIN POTA"/>
    <property type="match status" value="1"/>
</dbReference>
<dbReference type="Gene3D" id="2.40.50.100">
    <property type="match status" value="1"/>
</dbReference>
<evidence type="ECO:0000313" key="11">
    <source>
        <dbReference type="Proteomes" id="UP000265715"/>
    </source>
</evidence>
<dbReference type="AlphaFoldDB" id="A0A399ETI8"/>
<comment type="caution">
    <text evidence="10">The sequence shown here is derived from an EMBL/GenBank/DDBJ whole genome shotgun (WGS) entry which is preliminary data.</text>
</comment>
<keyword evidence="2 7" id="KW-1003">Cell membrane</keyword>
<keyword evidence="5 7" id="KW-1278">Translocase</keyword>
<dbReference type="InterPro" id="IPR017879">
    <property type="entry name" value="PotA_ATP-bd"/>
</dbReference>
<dbReference type="SUPFAM" id="SSF50331">
    <property type="entry name" value="MOP-like"/>
    <property type="match status" value="1"/>
</dbReference>
<evidence type="ECO:0000259" key="9">
    <source>
        <dbReference type="PROSITE" id="PS50893"/>
    </source>
</evidence>
<keyword evidence="3 7" id="KW-0547">Nucleotide-binding</keyword>